<proteinExistence type="predicted"/>
<evidence type="ECO:0000313" key="2">
    <source>
        <dbReference type="Proteomes" id="UP001293254"/>
    </source>
</evidence>
<dbReference type="Proteomes" id="UP001293254">
    <property type="component" value="Unassembled WGS sequence"/>
</dbReference>
<reference evidence="1" key="1">
    <citation type="submission" date="2020-06" db="EMBL/GenBank/DDBJ databases">
        <authorList>
            <person name="Li T."/>
            <person name="Hu X."/>
            <person name="Zhang T."/>
            <person name="Song X."/>
            <person name="Zhang H."/>
            <person name="Dai N."/>
            <person name="Sheng W."/>
            <person name="Hou X."/>
            <person name="Wei L."/>
        </authorList>
    </citation>
    <scope>NUCLEOTIDE SEQUENCE</scope>
    <source>
        <strain evidence="1">3651</strain>
        <tissue evidence="1">Leaf</tissue>
    </source>
</reference>
<reference evidence="1" key="2">
    <citation type="journal article" date="2024" name="Plant">
        <title>Genomic evolution and insights into agronomic trait innovations of Sesamum species.</title>
        <authorList>
            <person name="Miao H."/>
            <person name="Wang L."/>
            <person name="Qu L."/>
            <person name="Liu H."/>
            <person name="Sun Y."/>
            <person name="Le M."/>
            <person name="Wang Q."/>
            <person name="Wei S."/>
            <person name="Zheng Y."/>
            <person name="Lin W."/>
            <person name="Duan Y."/>
            <person name="Cao H."/>
            <person name="Xiong S."/>
            <person name="Wang X."/>
            <person name="Wei L."/>
            <person name="Li C."/>
            <person name="Ma Q."/>
            <person name="Ju M."/>
            <person name="Zhao R."/>
            <person name="Li G."/>
            <person name="Mu C."/>
            <person name="Tian Q."/>
            <person name="Mei H."/>
            <person name="Zhang T."/>
            <person name="Gao T."/>
            <person name="Zhang H."/>
        </authorList>
    </citation>
    <scope>NUCLEOTIDE SEQUENCE</scope>
    <source>
        <strain evidence="1">3651</strain>
    </source>
</reference>
<evidence type="ECO:0000313" key="1">
    <source>
        <dbReference type="EMBL" id="KAK4412322.1"/>
    </source>
</evidence>
<protein>
    <submittedName>
        <fullName evidence="1">Uncharacterized protein</fullName>
    </submittedName>
</protein>
<comment type="caution">
    <text evidence="1">The sequence shown here is derived from an EMBL/GenBank/DDBJ whole genome shotgun (WGS) entry which is preliminary data.</text>
</comment>
<accession>A0AAE2C7X0</accession>
<dbReference type="AlphaFoldDB" id="A0AAE2C7X0"/>
<name>A0AAE2C7X0_9LAMI</name>
<dbReference type="EMBL" id="JACGWO010000015">
    <property type="protein sequence ID" value="KAK4412322.1"/>
    <property type="molecule type" value="Genomic_DNA"/>
</dbReference>
<sequence length="165" mass="18222">MVNDNGVGGASPSTDPAGLFLSKEKEEGAVGVISSALKLGTRVTDGCPKSRPFVNLTGRIASRHNENGRLGLDSCESGVLDHLNRDTQKPILRHTNNLLKRNGMKDRLLSYTHTRKEIELISSSEPGRFRLMGVLETKPIGRNQQALQEEEKKKLLLDREANHQL</sequence>
<gene>
    <name evidence="1" type="ORF">Salat_2983800</name>
</gene>
<organism evidence="1 2">
    <name type="scientific">Sesamum alatum</name>
    <dbReference type="NCBI Taxonomy" id="300844"/>
    <lineage>
        <taxon>Eukaryota</taxon>
        <taxon>Viridiplantae</taxon>
        <taxon>Streptophyta</taxon>
        <taxon>Embryophyta</taxon>
        <taxon>Tracheophyta</taxon>
        <taxon>Spermatophyta</taxon>
        <taxon>Magnoliopsida</taxon>
        <taxon>eudicotyledons</taxon>
        <taxon>Gunneridae</taxon>
        <taxon>Pentapetalae</taxon>
        <taxon>asterids</taxon>
        <taxon>lamiids</taxon>
        <taxon>Lamiales</taxon>
        <taxon>Pedaliaceae</taxon>
        <taxon>Sesamum</taxon>
    </lineage>
</organism>
<keyword evidence="2" id="KW-1185">Reference proteome</keyword>